<accession>A0AAD4GCC2</accession>
<proteinExistence type="predicted"/>
<gene>
    <name evidence="2" type="ORF">L210DRAFT_3550039</name>
</gene>
<feature type="region of interest" description="Disordered" evidence="1">
    <location>
        <begin position="244"/>
        <end position="266"/>
    </location>
</feature>
<comment type="caution">
    <text evidence="2">The sequence shown here is derived from an EMBL/GenBank/DDBJ whole genome shotgun (WGS) entry which is preliminary data.</text>
</comment>
<dbReference type="Proteomes" id="UP001194468">
    <property type="component" value="Unassembled WGS sequence"/>
</dbReference>
<sequence length="350" mass="39183">MSTLAALFHVLVATYRSIVALWNACIVFLQIMQSAMQEAKQEAVEVMTLLDDEVPLMDTVTSTLLSDTPGSASPGQMLIIARASSFVLLLRLSKHRVLHLEVNEKFIMTKLEVIQTELMLHIRHVPWLLQAPIGMHDTRLVRYTPLKLPYLWKEEQAVSWCEDEVVVGSIVPAAPPSPVSARPEGRSHRREYVQVLKESALRRRLHMDRLGRVGLEATRKREVGAGKARGDNVVKRKALVNSTNKDITRTEASTDADGTSDETQGLETDVADTPKQMRMERNIHAALSENLSFPNMVQATSLGKAAESVQQPRRSGPQSLRRRRSQFDLYAQGVQSEFSLLPKMGQGRED</sequence>
<dbReference type="AlphaFoldDB" id="A0AAD4GCC2"/>
<reference evidence="2" key="2">
    <citation type="journal article" date="2020" name="Nat. Commun.">
        <title>Large-scale genome sequencing of mycorrhizal fungi provides insights into the early evolution of symbiotic traits.</title>
        <authorList>
            <person name="Miyauchi S."/>
            <person name="Kiss E."/>
            <person name="Kuo A."/>
            <person name="Drula E."/>
            <person name="Kohler A."/>
            <person name="Sanchez-Garcia M."/>
            <person name="Morin E."/>
            <person name="Andreopoulos B."/>
            <person name="Barry K.W."/>
            <person name="Bonito G."/>
            <person name="Buee M."/>
            <person name="Carver A."/>
            <person name="Chen C."/>
            <person name="Cichocki N."/>
            <person name="Clum A."/>
            <person name="Culley D."/>
            <person name="Crous P.W."/>
            <person name="Fauchery L."/>
            <person name="Girlanda M."/>
            <person name="Hayes R.D."/>
            <person name="Keri Z."/>
            <person name="LaButti K."/>
            <person name="Lipzen A."/>
            <person name="Lombard V."/>
            <person name="Magnuson J."/>
            <person name="Maillard F."/>
            <person name="Murat C."/>
            <person name="Nolan M."/>
            <person name="Ohm R.A."/>
            <person name="Pangilinan J."/>
            <person name="Pereira M.F."/>
            <person name="Perotto S."/>
            <person name="Peter M."/>
            <person name="Pfister S."/>
            <person name="Riley R."/>
            <person name="Sitrit Y."/>
            <person name="Stielow J.B."/>
            <person name="Szollosi G."/>
            <person name="Zifcakova L."/>
            <person name="Stursova M."/>
            <person name="Spatafora J.W."/>
            <person name="Tedersoo L."/>
            <person name="Vaario L.M."/>
            <person name="Yamada A."/>
            <person name="Yan M."/>
            <person name="Wang P."/>
            <person name="Xu J."/>
            <person name="Bruns T."/>
            <person name="Baldrian P."/>
            <person name="Vilgalys R."/>
            <person name="Dunand C."/>
            <person name="Henrissat B."/>
            <person name="Grigoriev I.V."/>
            <person name="Hibbett D."/>
            <person name="Nagy L.G."/>
            <person name="Martin F.M."/>
        </authorList>
    </citation>
    <scope>NUCLEOTIDE SEQUENCE</scope>
    <source>
        <strain evidence="2">BED1</strain>
    </source>
</reference>
<evidence type="ECO:0000313" key="2">
    <source>
        <dbReference type="EMBL" id="KAF8436033.1"/>
    </source>
</evidence>
<evidence type="ECO:0000256" key="1">
    <source>
        <dbReference type="SAM" id="MobiDB-lite"/>
    </source>
</evidence>
<keyword evidence="3" id="KW-1185">Reference proteome</keyword>
<reference evidence="2" key="1">
    <citation type="submission" date="2019-10" db="EMBL/GenBank/DDBJ databases">
        <authorList>
            <consortium name="DOE Joint Genome Institute"/>
            <person name="Kuo A."/>
            <person name="Miyauchi S."/>
            <person name="Kiss E."/>
            <person name="Drula E."/>
            <person name="Kohler A."/>
            <person name="Sanchez-Garcia M."/>
            <person name="Andreopoulos B."/>
            <person name="Barry K.W."/>
            <person name="Bonito G."/>
            <person name="Buee M."/>
            <person name="Carver A."/>
            <person name="Chen C."/>
            <person name="Cichocki N."/>
            <person name="Clum A."/>
            <person name="Culley D."/>
            <person name="Crous P.W."/>
            <person name="Fauchery L."/>
            <person name="Girlanda M."/>
            <person name="Hayes R."/>
            <person name="Keri Z."/>
            <person name="LaButti K."/>
            <person name="Lipzen A."/>
            <person name="Lombard V."/>
            <person name="Magnuson J."/>
            <person name="Maillard F."/>
            <person name="Morin E."/>
            <person name="Murat C."/>
            <person name="Nolan M."/>
            <person name="Ohm R."/>
            <person name="Pangilinan J."/>
            <person name="Pereira M."/>
            <person name="Perotto S."/>
            <person name="Peter M."/>
            <person name="Riley R."/>
            <person name="Sitrit Y."/>
            <person name="Stielow B."/>
            <person name="Szollosi G."/>
            <person name="Zifcakova L."/>
            <person name="Stursova M."/>
            <person name="Spatafora J.W."/>
            <person name="Tedersoo L."/>
            <person name="Vaario L.-M."/>
            <person name="Yamada A."/>
            <person name="Yan M."/>
            <person name="Wang P."/>
            <person name="Xu J."/>
            <person name="Bruns T."/>
            <person name="Baldrian P."/>
            <person name="Vilgalys R."/>
            <person name="Henrissat B."/>
            <person name="Grigoriev I.V."/>
            <person name="Hibbett D."/>
            <person name="Nagy L.G."/>
            <person name="Martin F.M."/>
        </authorList>
    </citation>
    <scope>NUCLEOTIDE SEQUENCE</scope>
    <source>
        <strain evidence="2">BED1</strain>
    </source>
</reference>
<feature type="region of interest" description="Disordered" evidence="1">
    <location>
        <begin position="302"/>
        <end position="325"/>
    </location>
</feature>
<protein>
    <submittedName>
        <fullName evidence="2">Uncharacterized protein</fullName>
    </submittedName>
</protein>
<name>A0AAD4GCC2_BOLED</name>
<dbReference type="EMBL" id="WHUW01000023">
    <property type="protein sequence ID" value="KAF8436033.1"/>
    <property type="molecule type" value="Genomic_DNA"/>
</dbReference>
<evidence type="ECO:0000313" key="3">
    <source>
        <dbReference type="Proteomes" id="UP001194468"/>
    </source>
</evidence>
<organism evidence="2 3">
    <name type="scientific">Boletus edulis BED1</name>
    <dbReference type="NCBI Taxonomy" id="1328754"/>
    <lineage>
        <taxon>Eukaryota</taxon>
        <taxon>Fungi</taxon>
        <taxon>Dikarya</taxon>
        <taxon>Basidiomycota</taxon>
        <taxon>Agaricomycotina</taxon>
        <taxon>Agaricomycetes</taxon>
        <taxon>Agaricomycetidae</taxon>
        <taxon>Boletales</taxon>
        <taxon>Boletineae</taxon>
        <taxon>Boletaceae</taxon>
        <taxon>Boletoideae</taxon>
        <taxon>Boletus</taxon>
    </lineage>
</organism>
<feature type="compositionally biased region" description="Low complexity" evidence="1">
    <location>
        <begin position="310"/>
        <end position="319"/>
    </location>
</feature>